<gene>
    <name evidence="2" type="ORF">JOC54_004140</name>
</gene>
<comment type="caution">
    <text evidence="2">The sequence shown here is derived from an EMBL/GenBank/DDBJ whole genome shotgun (WGS) entry which is preliminary data.</text>
</comment>
<evidence type="ECO:0000313" key="2">
    <source>
        <dbReference type="EMBL" id="MBM7840847.1"/>
    </source>
</evidence>
<dbReference type="EMBL" id="JAFBCV010000017">
    <property type="protein sequence ID" value="MBM7840847.1"/>
    <property type="molecule type" value="Genomic_DNA"/>
</dbReference>
<accession>A0ABS2SZ96</accession>
<organism evidence="2 3">
    <name type="scientific">Shouchella xiaoxiensis</name>
    <dbReference type="NCBI Taxonomy" id="766895"/>
    <lineage>
        <taxon>Bacteria</taxon>
        <taxon>Bacillati</taxon>
        <taxon>Bacillota</taxon>
        <taxon>Bacilli</taxon>
        <taxon>Bacillales</taxon>
        <taxon>Bacillaceae</taxon>
        <taxon>Shouchella</taxon>
    </lineage>
</organism>
<proteinExistence type="predicted"/>
<dbReference type="Proteomes" id="UP001179280">
    <property type="component" value="Unassembled WGS sequence"/>
</dbReference>
<evidence type="ECO:0000256" key="1">
    <source>
        <dbReference type="SAM" id="Phobius"/>
    </source>
</evidence>
<keyword evidence="1" id="KW-1133">Transmembrane helix</keyword>
<feature type="transmembrane region" description="Helical" evidence="1">
    <location>
        <begin position="186"/>
        <end position="205"/>
    </location>
</feature>
<name>A0ABS2SZ96_9BACI</name>
<protein>
    <submittedName>
        <fullName evidence="2">Uncharacterized protein</fullName>
    </submittedName>
</protein>
<sequence>MLALTTCLFGSAETSAAETQLIKEEALRIYFEDLFQADDPSEYGFTTADMDSITFADPRAIYRLNPHFAFGKSKEIFVPEADEWIALVYENKQAINGIRLKSQNDKSLTISGFGYPLELAPNLANLAKDEVLIEELAIGSYYAFHTMKQSIRELGNENQDSFSVEDFQTMLLERYQQEPTMNHQSVWLYSSLGLLVVIGTSFIIGRKRSRR</sequence>
<keyword evidence="1" id="KW-0812">Transmembrane</keyword>
<evidence type="ECO:0000313" key="3">
    <source>
        <dbReference type="Proteomes" id="UP001179280"/>
    </source>
</evidence>
<reference evidence="2" key="1">
    <citation type="submission" date="2021-01" db="EMBL/GenBank/DDBJ databases">
        <title>Genomic Encyclopedia of Type Strains, Phase IV (KMG-IV): sequencing the most valuable type-strain genomes for metagenomic binning, comparative biology and taxonomic classification.</title>
        <authorList>
            <person name="Goeker M."/>
        </authorList>
    </citation>
    <scope>NUCLEOTIDE SEQUENCE</scope>
    <source>
        <strain evidence="2">DSM 21943</strain>
    </source>
</reference>
<keyword evidence="1" id="KW-0472">Membrane</keyword>
<keyword evidence="3" id="KW-1185">Reference proteome</keyword>
<dbReference type="RefSeq" id="WP_204468708.1">
    <property type="nucleotide sequence ID" value="NZ_JAFBCV010000017.1"/>
</dbReference>